<name>A0A1I0T4V1_9SPHI</name>
<dbReference type="STRING" id="332999.SAMN04488511_10653"/>
<reference evidence="2" key="1">
    <citation type="submission" date="2016-10" db="EMBL/GenBank/DDBJ databases">
        <authorList>
            <person name="Varghese N."/>
            <person name="Submissions S."/>
        </authorList>
    </citation>
    <scope>NUCLEOTIDE SEQUENCE [LARGE SCALE GENOMIC DNA]</scope>
    <source>
        <strain evidence="2">DSM 18130</strain>
    </source>
</reference>
<dbReference type="EMBL" id="FOJM01000006">
    <property type="protein sequence ID" value="SFA46730.1"/>
    <property type="molecule type" value="Genomic_DNA"/>
</dbReference>
<protein>
    <submittedName>
        <fullName evidence="1">Uncharacterized protein</fullName>
    </submittedName>
</protein>
<evidence type="ECO:0000313" key="1">
    <source>
        <dbReference type="EMBL" id="SFA46730.1"/>
    </source>
</evidence>
<proteinExistence type="predicted"/>
<gene>
    <name evidence="1" type="ORF">SAMN04488511_10653</name>
</gene>
<evidence type="ECO:0000313" key="2">
    <source>
        <dbReference type="Proteomes" id="UP000198836"/>
    </source>
</evidence>
<dbReference type="Proteomes" id="UP000198836">
    <property type="component" value="Unassembled WGS sequence"/>
</dbReference>
<accession>A0A1I0T4V1</accession>
<organism evidence="1 2">
    <name type="scientific">Pedobacter suwonensis</name>
    <dbReference type="NCBI Taxonomy" id="332999"/>
    <lineage>
        <taxon>Bacteria</taxon>
        <taxon>Pseudomonadati</taxon>
        <taxon>Bacteroidota</taxon>
        <taxon>Sphingobacteriia</taxon>
        <taxon>Sphingobacteriales</taxon>
        <taxon>Sphingobacteriaceae</taxon>
        <taxon>Pedobacter</taxon>
    </lineage>
</organism>
<dbReference type="AlphaFoldDB" id="A0A1I0T4V1"/>
<sequence length="127" mass="14407">MASKYSYSKPTRTIKNILITDNKQVKNKLNKSVTFAHFLHLKRNSTKNERLNNLLIAKINQISTPNLHGAPYIKYELHFQPFKQKGLAKIICKAFYKVVISYSLMALTPGNSLPSIYSSKAPPPVET</sequence>
<keyword evidence="2" id="KW-1185">Reference proteome</keyword>